<comment type="caution">
    <text evidence="4">The sequence shown here is derived from an EMBL/GenBank/DDBJ whole genome shotgun (WGS) entry which is preliminary data.</text>
</comment>
<gene>
    <name evidence="5" type="ORF">DC53_09510</name>
    <name evidence="4" type="ORF">EU508_14375</name>
    <name evidence="3" type="ORF">EU509_20245</name>
</gene>
<evidence type="ECO:0000313" key="8">
    <source>
        <dbReference type="Proteomes" id="UP000324162"/>
    </source>
</evidence>
<name>A0A063KTJ3_9GAMM</name>
<dbReference type="GO" id="GO:0003676">
    <property type="term" value="F:nucleic acid binding"/>
    <property type="evidence" value="ECO:0007669"/>
    <property type="project" value="InterPro"/>
</dbReference>
<dbReference type="InterPro" id="IPR003509">
    <property type="entry name" value="UPF0102_YraN-like"/>
</dbReference>
<evidence type="ECO:0000256" key="1">
    <source>
        <dbReference type="ARBA" id="ARBA00006738"/>
    </source>
</evidence>
<accession>A0A063KTJ3</accession>
<dbReference type="SUPFAM" id="SSF52980">
    <property type="entry name" value="Restriction endonuclease-like"/>
    <property type="match status" value="1"/>
</dbReference>
<sequence>MSWFKELWQNSREKGQYYELQAQKYLVSQGLTPIERNYYCPFGELDVIMKEGDTLVFVEVKFRKNNARGGANYALSPQKQARLKRSIYHYLAAKNLTNEALRIDYVAITGESSPKINWLKNVF</sequence>
<comment type="similarity">
    <text evidence="1 2">Belongs to the UPF0102 family.</text>
</comment>
<dbReference type="HAMAP" id="MF_00048">
    <property type="entry name" value="UPF0102"/>
    <property type="match status" value="1"/>
</dbReference>
<dbReference type="OrthoDB" id="9794876at2"/>
<dbReference type="Gene3D" id="3.40.1350.10">
    <property type="match status" value="1"/>
</dbReference>
<organism evidence="4 8">
    <name type="scientific">Pseudoalteromonas fuliginea</name>
    <dbReference type="NCBI Taxonomy" id="1872678"/>
    <lineage>
        <taxon>Bacteria</taxon>
        <taxon>Pseudomonadati</taxon>
        <taxon>Pseudomonadota</taxon>
        <taxon>Gammaproteobacteria</taxon>
        <taxon>Alteromonadales</taxon>
        <taxon>Pseudoalteromonadaceae</taxon>
        <taxon>Pseudoalteromonas</taxon>
    </lineage>
</organism>
<dbReference type="RefSeq" id="WP_007379078.1">
    <property type="nucleotide sequence ID" value="NZ_JBBMQV010000012.1"/>
</dbReference>
<keyword evidence="7" id="KW-1185">Reference proteome</keyword>
<dbReference type="PANTHER" id="PTHR34039">
    <property type="entry name" value="UPF0102 PROTEIN YRAN"/>
    <property type="match status" value="1"/>
</dbReference>
<dbReference type="Proteomes" id="UP000324162">
    <property type="component" value="Unassembled WGS sequence"/>
</dbReference>
<dbReference type="EMBL" id="JJNZ01000027">
    <property type="protein sequence ID" value="KDC51212.1"/>
    <property type="molecule type" value="Genomic_DNA"/>
</dbReference>
<reference evidence="7 8" key="2">
    <citation type="submission" date="2019-01" db="EMBL/GenBank/DDBJ databases">
        <title>Genome sequences of marine Pseudoalteromonas species.</title>
        <authorList>
            <person name="Boraston A.B."/>
            <person name="Hehemann J.-H."/>
            <person name="Vickers C.J."/>
            <person name="Salama-Alber O."/>
            <person name="Abe K."/>
            <person name="Hettle A.J."/>
        </authorList>
    </citation>
    <scope>NUCLEOTIDE SEQUENCE [LARGE SCALE GENOMIC DNA]</scope>
    <source>
        <strain evidence="4 8">PS42</strain>
        <strain evidence="3 7">PS47</strain>
    </source>
</reference>
<dbReference type="Proteomes" id="UP000322915">
    <property type="component" value="Unassembled WGS sequence"/>
</dbReference>
<evidence type="ECO:0000313" key="4">
    <source>
        <dbReference type="EMBL" id="KAA1158689.1"/>
    </source>
</evidence>
<dbReference type="InterPro" id="IPR011335">
    <property type="entry name" value="Restrct_endonuc-II-like"/>
</dbReference>
<dbReference type="EMBL" id="SEUK01000052">
    <property type="protein sequence ID" value="KAA1158689.1"/>
    <property type="molecule type" value="Genomic_DNA"/>
</dbReference>
<dbReference type="AlphaFoldDB" id="A0A063KTJ3"/>
<dbReference type="InterPro" id="IPR011856">
    <property type="entry name" value="tRNA_endonuc-like_dom_sf"/>
</dbReference>
<dbReference type="Pfam" id="PF02021">
    <property type="entry name" value="UPF0102"/>
    <property type="match status" value="1"/>
</dbReference>
<dbReference type="EMBL" id="SEUJ01000078">
    <property type="protein sequence ID" value="KAA1150444.1"/>
    <property type="molecule type" value="Genomic_DNA"/>
</dbReference>
<dbReference type="NCBIfam" id="TIGR00252">
    <property type="entry name" value="YraN family protein"/>
    <property type="match status" value="1"/>
</dbReference>
<evidence type="ECO:0000313" key="6">
    <source>
        <dbReference type="Proteomes" id="UP000027154"/>
    </source>
</evidence>
<dbReference type="Proteomes" id="UP000027154">
    <property type="component" value="Unassembled WGS sequence"/>
</dbReference>
<protein>
    <recommendedName>
        <fullName evidence="2">UPF0102 protein DC53_09510</fullName>
    </recommendedName>
</protein>
<evidence type="ECO:0000313" key="5">
    <source>
        <dbReference type="EMBL" id="KDC51212.1"/>
    </source>
</evidence>
<proteinExistence type="inferred from homology"/>
<evidence type="ECO:0000313" key="7">
    <source>
        <dbReference type="Proteomes" id="UP000322915"/>
    </source>
</evidence>
<dbReference type="PANTHER" id="PTHR34039:SF1">
    <property type="entry name" value="UPF0102 PROTEIN YRAN"/>
    <property type="match status" value="1"/>
</dbReference>
<dbReference type="NCBIfam" id="NF009150">
    <property type="entry name" value="PRK12497.1-3"/>
    <property type="match status" value="1"/>
</dbReference>
<reference evidence="5 6" key="1">
    <citation type="submission" date="2014-04" db="EMBL/GenBank/DDBJ databases">
        <title>Pseudoalteromonas galatheae sp. nov., isolated from a deep-sea polychaete near Canal Concepcion, Chile.</title>
        <authorList>
            <person name="Machado H.R."/>
            <person name="Gram L."/>
            <person name="Vynne N.G."/>
        </authorList>
    </citation>
    <scope>NUCLEOTIDE SEQUENCE [LARGE SCALE GENOMIC DNA]</scope>
    <source>
        <strain evidence="5 6">KMM216</strain>
    </source>
</reference>
<evidence type="ECO:0000256" key="2">
    <source>
        <dbReference type="HAMAP-Rule" id="MF_00048"/>
    </source>
</evidence>
<evidence type="ECO:0000313" key="3">
    <source>
        <dbReference type="EMBL" id="KAA1150444.1"/>
    </source>
</evidence>